<sequence>MNSTVGTVAVGGREVNRIGLGMSPLARKVAGGGDREAAVALLRRARELGVDYYDTARFYGGETANELLREAFGDLDEVFVATKVGARPVTGRFPMTAAQLPAELRREVEENLRSLGTDRLDLVFLRRMDFLPGLVAEGEQGEVSLADQLAELVALREAGKIGAIGLSHVTTEQVRTGLDAGIAAVQNIDNLAYPQARELRELCGREEIAWIPYFPLGGGAGVGQATGLTQVRDLPAVREVAAELGATPTQVGLAWHLAENPTTVAITGTGSVEHLEENLATDDLRLTAEQKARLDAAAG</sequence>
<dbReference type="InterPro" id="IPR023210">
    <property type="entry name" value="NADP_OxRdtase_dom"/>
</dbReference>
<keyword evidence="4" id="KW-1185">Reference proteome</keyword>
<accession>A0A1L7CRS3</accession>
<dbReference type="KEGG" id="cfk:CFRA_03695"/>
<evidence type="ECO:0000256" key="1">
    <source>
        <dbReference type="ARBA" id="ARBA00023002"/>
    </source>
</evidence>
<dbReference type="GO" id="GO:0016491">
    <property type="term" value="F:oxidoreductase activity"/>
    <property type="evidence" value="ECO:0007669"/>
    <property type="project" value="UniProtKB-KW"/>
</dbReference>
<dbReference type="SUPFAM" id="SSF51430">
    <property type="entry name" value="NAD(P)-linked oxidoreductase"/>
    <property type="match status" value="1"/>
</dbReference>
<evidence type="ECO:0000313" key="3">
    <source>
        <dbReference type="EMBL" id="APT88528.1"/>
    </source>
</evidence>
<dbReference type="Proteomes" id="UP000185434">
    <property type="component" value="Chromosome"/>
</dbReference>
<dbReference type="CDD" id="cd19088">
    <property type="entry name" value="AKR_AKR13B1"/>
    <property type="match status" value="1"/>
</dbReference>
<reference evidence="3 4" key="1">
    <citation type="submission" date="2014-08" db="EMBL/GenBank/DDBJ databases">
        <title>Complete genome sequence of Corynebacterium frankenforstense ST18(T) (=DSM 45800(T)), isolated from raw cow milk.</title>
        <authorList>
            <person name="Ruckert C."/>
            <person name="Albersmeier A."/>
            <person name="Winkler A."/>
            <person name="Lipski A."/>
            <person name="Kalinowski J."/>
        </authorList>
    </citation>
    <scope>NUCLEOTIDE SEQUENCE [LARGE SCALE GENOMIC DNA]</scope>
    <source>
        <strain evidence="3 4">ST18</strain>
    </source>
</reference>
<dbReference type="STRING" id="1437875.CFRA_03695"/>
<dbReference type="InterPro" id="IPR036812">
    <property type="entry name" value="NAD(P)_OxRdtase_dom_sf"/>
</dbReference>
<dbReference type="Pfam" id="PF00248">
    <property type="entry name" value="Aldo_ket_red"/>
    <property type="match status" value="1"/>
</dbReference>
<feature type="domain" description="NADP-dependent oxidoreductase" evidence="2">
    <location>
        <begin position="17"/>
        <end position="297"/>
    </location>
</feature>
<dbReference type="Gene3D" id="3.20.20.100">
    <property type="entry name" value="NADP-dependent oxidoreductase domain"/>
    <property type="match status" value="1"/>
</dbReference>
<dbReference type="InterPro" id="IPR020471">
    <property type="entry name" value="AKR"/>
</dbReference>
<dbReference type="InterPro" id="IPR050523">
    <property type="entry name" value="AKR_Detox_Biosynth"/>
</dbReference>
<evidence type="ECO:0000259" key="2">
    <source>
        <dbReference type="Pfam" id="PF00248"/>
    </source>
</evidence>
<dbReference type="PANTHER" id="PTHR43364:SF4">
    <property type="entry name" value="NAD(P)-LINKED OXIDOREDUCTASE SUPERFAMILY PROTEIN"/>
    <property type="match status" value="1"/>
</dbReference>
<gene>
    <name evidence="3" type="ORF">CFRA_03695</name>
</gene>
<dbReference type="RefSeq" id="WP_211272336.1">
    <property type="nucleotide sequence ID" value="NZ_CP009247.1"/>
</dbReference>
<keyword evidence="1" id="KW-0560">Oxidoreductase</keyword>
<dbReference type="PRINTS" id="PR00069">
    <property type="entry name" value="ALDKETRDTASE"/>
</dbReference>
<evidence type="ECO:0000313" key="4">
    <source>
        <dbReference type="Proteomes" id="UP000185434"/>
    </source>
</evidence>
<proteinExistence type="predicted"/>
<dbReference type="EMBL" id="CP009247">
    <property type="protein sequence ID" value="APT88528.1"/>
    <property type="molecule type" value="Genomic_DNA"/>
</dbReference>
<dbReference type="PANTHER" id="PTHR43364">
    <property type="entry name" value="NADH-SPECIFIC METHYLGLYOXAL REDUCTASE-RELATED"/>
    <property type="match status" value="1"/>
</dbReference>
<dbReference type="GO" id="GO:0005829">
    <property type="term" value="C:cytosol"/>
    <property type="evidence" value="ECO:0007669"/>
    <property type="project" value="TreeGrafter"/>
</dbReference>
<name>A0A1L7CRS3_9CORY</name>
<protein>
    <recommendedName>
        <fullName evidence="2">NADP-dependent oxidoreductase domain-containing protein</fullName>
    </recommendedName>
</protein>
<dbReference type="AlphaFoldDB" id="A0A1L7CRS3"/>
<organism evidence="3 4">
    <name type="scientific">Corynebacterium frankenforstense DSM 45800</name>
    <dbReference type="NCBI Taxonomy" id="1437875"/>
    <lineage>
        <taxon>Bacteria</taxon>
        <taxon>Bacillati</taxon>
        <taxon>Actinomycetota</taxon>
        <taxon>Actinomycetes</taxon>
        <taxon>Mycobacteriales</taxon>
        <taxon>Corynebacteriaceae</taxon>
        <taxon>Corynebacterium</taxon>
    </lineage>
</organism>